<dbReference type="InterPro" id="IPR016035">
    <property type="entry name" value="Acyl_Trfase/lysoPLipase"/>
</dbReference>
<dbReference type="InterPro" id="IPR033562">
    <property type="entry name" value="PLPL"/>
</dbReference>
<comment type="similarity">
    <text evidence="2">Belongs to the patatin family.</text>
</comment>
<evidence type="ECO:0000313" key="5">
    <source>
        <dbReference type="Proteomes" id="UP000708148"/>
    </source>
</evidence>
<dbReference type="GO" id="GO:0005811">
    <property type="term" value="C:lipid droplet"/>
    <property type="evidence" value="ECO:0007669"/>
    <property type="project" value="TreeGrafter"/>
</dbReference>
<protein>
    <recommendedName>
        <fullName evidence="2">Patatin</fullName>
        <ecNumber evidence="2">3.1.1.-</ecNumber>
    </recommendedName>
</protein>
<dbReference type="GO" id="GO:0005737">
    <property type="term" value="C:cytoplasm"/>
    <property type="evidence" value="ECO:0007669"/>
    <property type="project" value="TreeGrafter"/>
</dbReference>
<dbReference type="OrthoDB" id="197155at2759"/>
<dbReference type="SUPFAM" id="SSF52151">
    <property type="entry name" value="FabD/lysophospholipase-like"/>
    <property type="match status" value="1"/>
</dbReference>
<accession>A0A8S1ITJ1</accession>
<gene>
    <name evidence="4" type="ORF">OSTQU699_LOCUS3566</name>
</gene>
<keyword evidence="2" id="KW-0378">Hydrolase</keyword>
<name>A0A8S1ITJ1_9CHLO</name>
<sequence>MDGDEAPEAAATVKEAPKRLADALGFSFSPCGLLFPYYIGVWKALCETGLIAPDTPVSGSSGGCLLAVFNACEIDPDDVMRVNREIQERLLAKPQDKILGEVVKGAMQGLLPDNVHTTVSKRVGIAITRLWPIPWGILVEDFVSKEDVVDVMVASTYMPAMSGPNWGCRTRHGLAADGLLSKFFPSVPKACRSHVKITIKVSAAPKEARPWFTGKADISPDLRSREHRYPKKKYYYLAMNPFNLDIIDDLMSDGYKDAMVWVQRFLHAHRQQN</sequence>
<dbReference type="GO" id="GO:0004806">
    <property type="term" value="F:triacylglycerol lipase activity"/>
    <property type="evidence" value="ECO:0007669"/>
    <property type="project" value="TreeGrafter"/>
</dbReference>
<reference evidence="4" key="1">
    <citation type="submission" date="2020-12" db="EMBL/GenBank/DDBJ databases">
        <authorList>
            <person name="Iha C."/>
        </authorList>
    </citation>
    <scope>NUCLEOTIDE SEQUENCE</scope>
</reference>
<comment type="domain">
    <text evidence="2">The nitrogen atoms of the two glycine residues in the GGXR motif define the oxyanion hole, and stabilize the oxyanion that forms during the nucleophilic attack by the catalytic serine during substrate cleavage.</text>
</comment>
<dbReference type="GO" id="GO:0055088">
    <property type="term" value="P:lipid homeostasis"/>
    <property type="evidence" value="ECO:0007669"/>
    <property type="project" value="TreeGrafter"/>
</dbReference>
<organism evidence="4 5">
    <name type="scientific">Ostreobium quekettii</name>
    <dbReference type="NCBI Taxonomy" id="121088"/>
    <lineage>
        <taxon>Eukaryota</taxon>
        <taxon>Viridiplantae</taxon>
        <taxon>Chlorophyta</taxon>
        <taxon>core chlorophytes</taxon>
        <taxon>Ulvophyceae</taxon>
        <taxon>TCBD clade</taxon>
        <taxon>Bryopsidales</taxon>
        <taxon>Ostreobineae</taxon>
        <taxon>Ostreobiaceae</taxon>
        <taxon>Ostreobium</taxon>
    </lineage>
</organism>
<evidence type="ECO:0000259" key="3">
    <source>
        <dbReference type="Pfam" id="PF01734"/>
    </source>
</evidence>
<dbReference type="Gene3D" id="3.40.1090.10">
    <property type="entry name" value="Cytosolic phospholipase A2 catalytic domain"/>
    <property type="match status" value="1"/>
</dbReference>
<evidence type="ECO:0000256" key="2">
    <source>
        <dbReference type="RuleBase" id="RU361262"/>
    </source>
</evidence>
<comment type="caution">
    <text evidence="4">The sequence shown here is derived from an EMBL/GenBank/DDBJ whole genome shotgun (WGS) entry which is preliminary data.</text>
</comment>
<dbReference type="GO" id="GO:0019433">
    <property type="term" value="P:triglyceride catabolic process"/>
    <property type="evidence" value="ECO:0007669"/>
    <property type="project" value="TreeGrafter"/>
</dbReference>
<dbReference type="Pfam" id="PF01734">
    <property type="entry name" value="Patatin"/>
    <property type="match status" value="1"/>
</dbReference>
<dbReference type="GO" id="GO:0016020">
    <property type="term" value="C:membrane"/>
    <property type="evidence" value="ECO:0007669"/>
    <property type="project" value="TreeGrafter"/>
</dbReference>
<dbReference type="PANTHER" id="PTHR12406:SF7">
    <property type="entry name" value="PATATIN-LIKE PHOSPHOLIPASE DOMAIN-CONTAINING PROTEIN 4"/>
    <property type="match status" value="1"/>
</dbReference>
<dbReference type="AlphaFoldDB" id="A0A8S1ITJ1"/>
<comment type="function">
    <text evidence="2">Lipolytic acyl hydrolase (LAH).</text>
</comment>
<dbReference type="PANTHER" id="PTHR12406">
    <property type="entry name" value="CALCIUM-INDEPENDENT PHOSPHOLIPASE A2 IPLA2 -RELATED"/>
    <property type="match status" value="1"/>
</dbReference>
<evidence type="ECO:0000313" key="4">
    <source>
        <dbReference type="EMBL" id="CAD7698205.1"/>
    </source>
</evidence>
<dbReference type="InterPro" id="IPR002641">
    <property type="entry name" value="PNPLA_dom"/>
</dbReference>
<keyword evidence="1 2" id="KW-0443">Lipid metabolism</keyword>
<dbReference type="EC" id="3.1.1.-" evidence="2"/>
<keyword evidence="5" id="KW-1185">Reference proteome</keyword>
<dbReference type="Proteomes" id="UP000708148">
    <property type="component" value="Unassembled WGS sequence"/>
</dbReference>
<proteinExistence type="inferred from homology"/>
<feature type="domain" description="PNPLA" evidence="3">
    <location>
        <begin position="28"/>
        <end position="161"/>
    </location>
</feature>
<dbReference type="EMBL" id="CAJHUC010000785">
    <property type="protein sequence ID" value="CAD7698205.1"/>
    <property type="molecule type" value="Genomic_DNA"/>
</dbReference>
<evidence type="ECO:0000256" key="1">
    <source>
        <dbReference type="ARBA" id="ARBA00023098"/>
    </source>
</evidence>
<keyword evidence="2" id="KW-0442">Lipid degradation</keyword>